<evidence type="ECO:0000256" key="2">
    <source>
        <dbReference type="ARBA" id="ARBA00008814"/>
    </source>
</evidence>
<evidence type="ECO:0000256" key="3">
    <source>
        <dbReference type="ARBA" id="ARBA00022448"/>
    </source>
</evidence>
<evidence type="ECO:0000313" key="7">
    <source>
        <dbReference type="EMBL" id="MZQ86999.1"/>
    </source>
</evidence>
<dbReference type="SUPFAM" id="SSF53807">
    <property type="entry name" value="Helical backbone' metal receptor"/>
    <property type="match status" value="1"/>
</dbReference>
<evidence type="ECO:0000256" key="1">
    <source>
        <dbReference type="ARBA" id="ARBA00004196"/>
    </source>
</evidence>
<evidence type="ECO:0000256" key="4">
    <source>
        <dbReference type="ARBA" id="ARBA00022729"/>
    </source>
</evidence>
<feature type="signal peptide" evidence="5">
    <location>
        <begin position="1"/>
        <end position="24"/>
    </location>
</feature>
<keyword evidence="3" id="KW-0813">Transport</keyword>
<sequence length="325" mass="35710">MKQIIRKSAPILALVLTTALLMTACGKSQPTLSSSPSATPAQESAKPRTIKHFAGETVITGKPQKIAALNPWLIDLMLALGVKPSSSVQAGPETKDFSWYLKDKMAGVTNLGWQSETNFESILSAAPDLILANDGMGKGFDQLSKIAPTVVLKPEETDGAKDWRKTVTVLAGVLEKDEEAKKAIAAYDEKAKQAKEKIAASIGNETVMFLRVTSKELRYYGAKNYDILYKDLGLKAPPLFPDNKATFAPISMEKLPEINPDHILILNESNEKLEELKKTAIWSQLTAVKKNQVHPVDYDLWFQGFGPTAYSLMIDETVKMLTTKQ</sequence>
<protein>
    <submittedName>
        <fullName evidence="7">ABC transporter substrate-binding protein</fullName>
    </submittedName>
</protein>
<dbReference type="EMBL" id="WTUZ01000040">
    <property type="protein sequence ID" value="MZQ86999.1"/>
    <property type="molecule type" value="Genomic_DNA"/>
</dbReference>
<name>A0A6L8VCE6_9BACL</name>
<dbReference type="InterPro" id="IPR002491">
    <property type="entry name" value="ABC_transptr_periplasmic_BD"/>
</dbReference>
<evidence type="ECO:0000256" key="5">
    <source>
        <dbReference type="SAM" id="SignalP"/>
    </source>
</evidence>
<keyword evidence="4 5" id="KW-0732">Signal</keyword>
<reference evidence="7 8" key="1">
    <citation type="submission" date="2019-12" db="EMBL/GenBank/DDBJ databases">
        <title>Paenibacillus sp. nov. sp. isolated from soil.</title>
        <authorList>
            <person name="Kim J."/>
            <person name="Jeong S.E."/>
            <person name="Jung H.S."/>
            <person name="Jeon C.O."/>
        </authorList>
    </citation>
    <scope>NUCLEOTIDE SEQUENCE [LARGE SCALE GENOMIC DNA]</scope>
    <source>
        <strain evidence="7 8">5J-6</strain>
    </source>
</reference>
<feature type="chain" id="PRO_5038752563" evidence="5">
    <location>
        <begin position="25"/>
        <end position="325"/>
    </location>
</feature>
<dbReference type="PROSITE" id="PS50983">
    <property type="entry name" value="FE_B12_PBP"/>
    <property type="match status" value="1"/>
</dbReference>
<dbReference type="InterPro" id="IPR051313">
    <property type="entry name" value="Bact_iron-sidero_bind"/>
</dbReference>
<comment type="subcellular location">
    <subcellularLocation>
        <location evidence="1">Cell envelope</location>
    </subcellularLocation>
</comment>
<proteinExistence type="inferred from homology"/>
<dbReference type="PROSITE" id="PS51257">
    <property type="entry name" value="PROKAR_LIPOPROTEIN"/>
    <property type="match status" value="1"/>
</dbReference>
<gene>
    <name evidence="7" type="ORF">GQF01_33300</name>
</gene>
<dbReference type="PANTHER" id="PTHR30532">
    <property type="entry name" value="IRON III DICITRATE-BINDING PERIPLASMIC PROTEIN"/>
    <property type="match status" value="1"/>
</dbReference>
<keyword evidence="8" id="KW-1185">Reference proteome</keyword>
<comment type="caution">
    <text evidence="7">The sequence shown here is derived from an EMBL/GenBank/DDBJ whole genome shotgun (WGS) entry which is preliminary data.</text>
</comment>
<dbReference type="CDD" id="cd01146">
    <property type="entry name" value="FhuD"/>
    <property type="match status" value="1"/>
</dbReference>
<dbReference type="PANTHER" id="PTHR30532:SF21">
    <property type="entry name" value="SIDEROPHORE-BINDING LIPOPROTEIN YFIY-RELATED"/>
    <property type="match status" value="1"/>
</dbReference>
<feature type="domain" description="Fe/B12 periplasmic-binding" evidence="6">
    <location>
        <begin position="65"/>
        <end position="325"/>
    </location>
</feature>
<dbReference type="GO" id="GO:1901678">
    <property type="term" value="P:iron coordination entity transport"/>
    <property type="evidence" value="ECO:0007669"/>
    <property type="project" value="UniProtKB-ARBA"/>
</dbReference>
<dbReference type="RefSeq" id="WP_161411554.1">
    <property type="nucleotide sequence ID" value="NZ_WTUZ01000040.1"/>
</dbReference>
<dbReference type="GO" id="GO:0030288">
    <property type="term" value="C:outer membrane-bounded periplasmic space"/>
    <property type="evidence" value="ECO:0007669"/>
    <property type="project" value="TreeGrafter"/>
</dbReference>
<evidence type="ECO:0000313" key="8">
    <source>
        <dbReference type="Proteomes" id="UP000481087"/>
    </source>
</evidence>
<dbReference type="Pfam" id="PF01497">
    <property type="entry name" value="Peripla_BP_2"/>
    <property type="match status" value="1"/>
</dbReference>
<dbReference type="AlphaFoldDB" id="A0A6L8VCE6"/>
<dbReference type="Gene3D" id="3.40.50.1980">
    <property type="entry name" value="Nitrogenase molybdenum iron protein domain"/>
    <property type="match status" value="2"/>
</dbReference>
<evidence type="ECO:0000259" key="6">
    <source>
        <dbReference type="PROSITE" id="PS50983"/>
    </source>
</evidence>
<accession>A0A6L8VCE6</accession>
<dbReference type="Proteomes" id="UP000481087">
    <property type="component" value="Unassembled WGS sequence"/>
</dbReference>
<comment type="similarity">
    <text evidence="2">Belongs to the bacterial solute-binding protein 8 family.</text>
</comment>
<organism evidence="7 8">
    <name type="scientific">Paenibacillus silvestris</name>
    <dbReference type="NCBI Taxonomy" id="2606219"/>
    <lineage>
        <taxon>Bacteria</taxon>
        <taxon>Bacillati</taxon>
        <taxon>Bacillota</taxon>
        <taxon>Bacilli</taxon>
        <taxon>Bacillales</taxon>
        <taxon>Paenibacillaceae</taxon>
        <taxon>Paenibacillus</taxon>
    </lineage>
</organism>